<dbReference type="GO" id="GO:0004674">
    <property type="term" value="F:protein serine/threonine kinase activity"/>
    <property type="evidence" value="ECO:0007669"/>
    <property type="project" value="UniProtKB-KW"/>
</dbReference>
<sequence length="1217" mass="135251">MDSREVGDLMEECLRAAESAALKSTQPTEAERLNYCSCRDSLCVELASLLQEAMEMKWPFVPEKWQYKQSVSSDDKTNLSDLISKHLLELLAVLKASIVAQQTSTAQAVVFLVDRFLYWTDESMRLLKITKLLHRHNRDAPVAPQLVIRQARVYLNSGKLQKAEYILSSLINNSGATGCWVYHSESDKVLVQAVSVQVRGMILQKLGLWLEAAELIWASLVGYYSLPQPDKKGIGTSLNILANIFLSMNDEDFHAFRTNPDIELATQGTCLLSYSFSVQCPESQRRSFLLNAIEAFAIGLLTRTEGDLVTSKQELHTFLKAAYSMTVAHKWLGTPQKIVVQATHVCRKALAVFYDYCHADTKDRDSLCAEIMHLVAQVKLLLRVEPFLNSDKGSFIPDSYRNIKDITVNFTLEGFSKMMQRFHKYHDSLCKTSNSKCNRTKDEIEGPRLCITALGTTIGTLNTECSTEASIVSKYNPKGSNSSAVYPPQQPDLCTTLESADDLGSSWQNFSLSGSGSPRPSNSSYTGSIPNNVEANQNQTCLTTEVVDEMSNDKLQTTDKKKKKNMHDCESTVSSHTAPRVTKPSTSSSIGSSNTGKFEVIQARIETLDTVEDWMADASVAQKPSVAEGAPQSLSKLTLRTSSSSLSDSFNSQSSWEKISAELMSPINRKPQPTNLFKARTGQSSSDSDGSFFLLETVDPETSDSAHDSMYKISTSGGKLEPSPKPQPQERPKVHLEMDTEIDSVSVKPDAKNSVTTPQPNLSQCASTEASTESSFEMLEDNPKIHKSIETEKETVPQKKNPLCFSCLKHNTLGGAVPKRQYSLSHQDYQALLAGVCSECLLKRLESNTTQFKLKERRTAHSALHLKFSKATGLWTARETCVYIGESMGMEGKQRTAIWVQFLHQEERLSSYVGKDYLKPKQIQFHLKDVERQMTAQYYVTEFNKSLYDKEVMAQIFFIPSEALLILDGNEIVGCVTVEPYMLGEFVKMTNNTGKKDKRFQATEYGLAFGHFTYLLSDCQEVVVDLQGTPPLMSGAFTVSTQNKNLGTYNRYLYDAEGQRMRLVVQGFFNNKTFVTDFLVDYNKDALYSIVDSKRECKKMTLKGDFKPMGIPPTASPVGQTLIGSPGAGAGLLINIWTGDLPNKAGKFLSSVTEHGCVPVSTLYFIDNLGTVAVNFFNNAVEISDLSLLNAPDFCQQAEVDPAEEPKDFLSLFSQDN</sequence>
<feature type="domain" description="Alpha-type protein kinase" evidence="6">
    <location>
        <begin position="867"/>
        <end position="1114"/>
    </location>
</feature>
<dbReference type="PANTHER" id="PTHR46747:SF1">
    <property type="entry name" value="ALPHA-PROTEIN KINASE 1"/>
    <property type="match status" value="1"/>
</dbReference>
<evidence type="ECO:0000256" key="1">
    <source>
        <dbReference type="ARBA" id="ARBA00010771"/>
    </source>
</evidence>
<dbReference type="SMART" id="SM00811">
    <property type="entry name" value="Alpha_kinase"/>
    <property type="match status" value="1"/>
</dbReference>
<feature type="compositionally biased region" description="Low complexity" evidence="5">
    <location>
        <begin position="682"/>
        <end position="695"/>
    </location>
</feature>
<dbReference type="Proteomes" id="UP000503349">
    <property type="component" value="Chromosome 13"/>
</dbReference>
<feature type="compositionally biased region" description="Basic and acidic residues" evidence="5">
    <location>
        <begin position="728"/>
        <end position="738"/>
    </location>
</feature>
<feature type="region of interest" description="Disordered" evidence="5">
    <location>
        <begin position="552"/>
        <end position="593"/>
    </location>
</feature>
<dbReference type="GO" id="GO:0005524">
    <property type="term" value="F:ATP binding"/>
    <property type="evidence" value="ECO:0007669"/>
    <property type="project" value="InterPro"/>
</dbReference>
<reference evidence="8" key="2">
    <citation type="submission" date="2019-02" db="EMBL/GenBank/DDBJ databases">
        <title>Opniocepnalus argus Var Kimnra genome.</title>
        <authorList>
            <person name="Zhou C."/>
            <person name="Xiao S."/>
        </authorList>
    </citation>
    <scope>NUCLEOTIDE SEQUENCE [LARGE SCALE GENOMIC DNA]</scope>
</reference>
<dbReference type="InterPro" id="IPR001299">
    <property type="entry name" value="Ependymin"/>
</dbReference>
<evidence type="ECO:0000313" key="8">
    <source>
        <dbReference type="Proteomes" id="UP000503349"/>
    </source>
</evidence>
<dbReference type="GO" id="GO:0005509">
    <property type="term" value="F:calcium ion binding"/>
    <property type="evidence" value="ECO:0007669"/>
    <property type="project" value="InterPro"/>
</dbReference>
<comment type="similarity">
    <text evidence="1">Belongs to the ependymin family.</text>
</comment>
<keyword evidence="3" id="KW-0808">Transferase</keyword>
<dbReference type="SMART" id="SM00026">
    <property type="entry name" value="EPEND"/>
    <property type="match status" value="1"/>
</dbReference>
<feature type="compositionally biased region" description="Low complexity" evidence="5">
    <location>
        <begin position="511"/>
        <end position="524"/>
    </location>
</feature>
<dbReference type="GO" id="GO:0002753">
    <property type="term" value="P:cytoplasmic pattern recognition receptor signaling pathway"/>
    <property type="evidence" value="ECO:0007669"/>
    <property type="project" value="TreeGrafter"/>
</dbReference>
<feature type="compositionally biased region" description="Polar residues" evidence="5">
    <location>
        <begin position="525"/>
        <end position="534"/>
    </location>
</feature>
<dbReference type="GO" id="GO:0005929">
    <property type="term" value="C:cilium"/>
    <property type="evidence" value="ECO:0007669"/>
    <property type="project" value="TreeGrafter"/>
</dbReference>
<dbReference type="InterPro" id="IPR011009">
    <property type="entry name" value="Kinase-like_dom_sf"/>
</dbReference>
<name>A0A6G1Q4X8_CHAAH</name>
<evidence type="ECO:0000259" key="6">
    <source>
        <dbReference type="PROSITE" id="PS51158"/>
    </source>
</evidence>
<dbReference type="Pfam" id="PF00811">
    <property type="entry name" value="Ependymin"/>
    <property type="match status" value="1"/>
</dbReference>
<dbReference type="GO" id="GO:0007160">
    <property type="term" value="P:cell-matrix adhesion"/>
    <property type="evidence" value="ECO:0007669"/>
    <property type="project" value="InterPro"/>
</dbReference>
<dbReference type="InterPro" id="IPR004166">
    <property type="entry name" value="a-kinase_dom"/>
</dbReference>
<feature type="compositionally biased region" description="Low complexity" evidence="5">
    <location>
        <begin position="766"/>
        <end position="775"/>
    </location>
</feature>
<keyword evidence="4 7" id="KW-0418">Kinase</keyword>
<dbReference type="GO" id="GO:0048029">
    <property type="term" value="F:monosaccharide binding"/>
    <property type="evidence" value="ECO:0007669"/>
    <property type="project" value="TreeGrafter"/>
</dbReference>
<evidence type="ECO:0000256" key="4">
    <source>
        <dbReference type="ARBA" id="ARBA00022777"/>
    </source>
</evidence>
<dbReference type="Pfam" id="PF02816">
    <property type="entry name" value="Alpha_kinase"/>
    <property type="match status" value="1"/>
</dbReference>
<gene>
    <name evidence="7" type="ORF">EXN66_Car013237</name>
</gene>
<dbReference type="PANTHER" id="PTHR46747">
    <property type="entry name" value="ALPHA-PROTEIN KINASE 1"/>
    <property type="match status" value="1"/>
</dbReference>
<reference evidence="7 8" key="1">
    <citation type="submission" date="2019-02" db="EMBL/GenBank/DDBJ databases">
        <title>Opniocepnalus argus genome.</title>
        <authorList>
            <person name="Zhou C."/>
            <person name="Xiao S."/>
        </authorList>
    </citation>
    <scope>NUCLEOTIDE SEQUENCE [LARGE SCALE GENOMIC DNA]</scope>
    <source>
        <strain evidence="7">OARG1902GOOAL</strain>
        <tissue evidence="7">Muscle</tissue>
    </source>
</reference>
<dbReference type="EMBL" id="CM015724">
    <property type="protein sequence ID" value="KAF3697557.1"/>
    <property type="molecule type" value="Genomic_DNA"/>
</dbReference>
<dbReference type="Gene3D" id="3.20.200.10">
    <property type="entry name" value="MHCK/EF2 kinase"/>
    <property type="match status" value="1"/>
</dbReference>
<accession>A0A6G1Q4X8</accession>
<organism evidence="7 8">
    <name type="scientific">Channa argus</name>
    <name type="common">Northern snakehead</name>
    <name type="synonym">Ophicephalus argus</name>
    <dbReference type="NCBI Taxonomy" id="215402"/>
    <lineage>
        <taxon>Eukaryota</taxon>
        <taxon>Metazoa</taxon>
        <taxon>Chordata</taxon>
        <taxon>Craniata</taxon>
        <taxon>Vertebrata</taxon>
        <taxon>Euteleostomi</taxon>
        <taxon>Actinopterygii</taxon>
        <taxon>Neopterygii</taxon>
        <taxon>Teleostei</taxon>
        <taxon>Neoteleostei</taxon>
        <taxon>Acanthomorphata</taxon>
        <taxon>Anabantaria</taxon>
        <taxon>Anabantiformes</taxon>
        <taxon>Channoidei</taxon>
        <taxon>Channidae</taxon>
        <taxon>Channa</taxon>
    </lineage>
</organism>
<proteinExistence type="inferred from homology"/>
<dbReference type="PROSITE" id="PS51158">
    <property type="entry name" value="ALPHA_KINASE"/>
    <property type="match status" value="1"/>
</dbReference>
<feature type="region of interest" description="Disordered" evidence="5">
    <location>
        <begin position="507"/>
        <end position="534"/>
    </location>
</feature>
<feature type="compositionally biased region" description="Polar residues" evidence="5">
    <location>
        <begin position="753"/>
        <end position="765"/>
    </location>
</feature>
<protein>
    <submittedName>
        <fullName evidence="7">Alpha-protein kinase 1</fullName>
    </submittedName>
</protein>
<dbReference type="PRINTS" id="PR00317">
    <property type="entry name" value="EPENDYMIN"/>
</dbReference>
<keyword evidence="8" id="KW-1185">Reference proteome</keyword>
<evidence type="ECO:0000256" key="3">
    <source>
        <dbReference type="ARBA" id="ARBA00022679"/>
    </source>
</evidence>
<evidence type="ECO:0000256" key="2">
    <source>
        <dbReference type="ARBA" id="ARBA00022527"/>
    </source>
</evidence>
<feature type="region of interest" description="Disordered" evidence="5">
    <location>
        <begin position="665"/>
        <end position="779"/>
    </location>
</feature>
<dbReference type="InterPro" id="IPR043529">
    <property type="entry name" value="ALPK1"/>
</dbReference>
<evidence type="ECO:0000313" key="7">
    <source>
        <dbReference type="EMBL" id="KAF3697557.1"/>
    </source>
</evidence>
<dbReference type="AlphaFoldDB" id="A0A6G1Q4X8"/>
<dbReference type="GO" id="GO:0045087">
    <property type="term" value="P:innate immune response"/>
    <property type="evidence" value="ECO:0007669"/>
    <property type="project" value="TreeGrafter"/>
</dbReference>
<keyword evidence="2" id="KW-0723">Serine/threonine-protein kinase</keyword>
<dbReference type="GO" id="GO:0005576">
    <property type="term" value="C:extracellular region"/>
    <property type="evidence" value="ECO:0007669"/>
    <property type="project" value="InterPro"/>
</dbReference>
<dbReference type="SUPFAM" id="SSF56112">
    <property type="entry name" value="Protein kinase-like (PK-like)"/>
    <property type="match status" value="1"/>
</dbReference>
<evidence type="ECO:0000256" key="5">
    <source>
        <dbReference type="SAM" id="MobiDB-lite"/>
    </source>
</evidence>